<accession>A0A922DWS9</accession>
<evidence type="ECO:0000313" key="3">
    <source>
        <dbReference type="Proteomes" id="UP000811246"/>
    </source>
</evidence>
<dbReference type="EMBL" id="CM031834">
    <property type="protein sequence ID" value="KAG6691353.1"/>
    <property type="molecule type" value="Genomic_DNA"/>
</dbReference>
<dbReference type="PANTHER" id="PTHR37180:SF2">
    <property type="entry name" value="PRECURSOR OF CEP14"/>
    <property type="match status" value="1"/>
</dbReference>
<dbReference type="AlphaFoldDB" id="A0A922DWS9"/>
<gene>
    <name evidence="2" type="ORF">I3842_10G061200</name>
</gene>
<feature type="signal peptide" evidence="1">
    <location>
        <begin position="1"/>
        <end position="24"/>
    </location>
</feature>
<evidence type="ECO:0000313" key="2">
    <source>
        <dbReference type="EMBL" id="KAG6691353.1"/>
    </source>
</evidence>
<dbReference type="GO" id="GO:0006970">
    <property type="term" value="P:response to osmotic stress"/>
    <property type="evidence" value="ECO:0007669"/>
    <property type="project" value="InterPro"/>
</dbReference>
<feature type="chain" id="PRO_5037011209" evidence="1">
    <location>
        <begin position="25"/>
        <end position="96"/>
    </location>
</feature>
<evidence type="ECO:0000256" key="1">
    <source>
        <dbReference type="SAM" id="SignalP"/>
    </source>
</evidence>
<proteinExistence type="predicted"/>
<organism evidence="2 3">
    <name type="scientific">Carya illinoinensis</name>
    <name type="common">Pecan</name>
    <dbReference type="NCBI Taxonomy" id="32201"/>
    <lineage>
        <taxon>Eukaryota</taxon>
        <taxon>Viridiplantae</taxon>
        <taxon>Streptophyta</taxon>
        <taxon>Embryophyta</taxon>
        <taxon>Tracheophyta</taxon>
        <taxon>Spermatophyta</taxon>
        <taxon>Magnoliopsida</taxon>
        <taxon>eudicotyledons</taxon>
        <taxon>Gunneridae</taxon>
        <taxon>Pentapetalae</taxon>
        <taxon>rosids</taxon>
        <taxon>fabids</taxon>
        <taxon>Fagales</taxon>
        <taxon>Juglandaceae</taxon>
        <taxon>Carya</taxon>
    </lineage>
</organism>
<dbReference type="InterPro" id="IPR038930">
    <property type="entry name" value="CEP13/CEP14"/>
</dbReference>
<dbReference type="GO" id="GO:0006995">
    <property type="term" value="P:cellular response to nitrogen starvation"/>
    <property type="evidence" value="ECO:0007669"/>
    <property type="project" value="InterPro"/>
</dbReference>
<name>A0A922DWS9_CARIL</name>
<reference evidence="2" key="1">
    <citation type="submission" date="2021-01" db="EMBL/GenBank/DDBJ databases">
        <authorList>
            <person name="Lovell J.T."/>
            <person name="Bentley N."/>
            <person name="Bhattarai G."/>
            <person name="Jenkins J.W."/>
            <person name="Sreedasyam A."/>
            <person name="Alarcon Y."/>
            <person name="Bock C."/>
            <person name="Boston L."/>
            <person name="Carlson J."/>
            <person name="Cervantes K."/>
            <person name="Clermont K."/>
            <person name="Krom N."/>
            <person name="Kubenka K."/>
            <person name="Mamidi S."/>
            <person name="Mattison C."/>
            <person name="Monteros M."/>
            <person name="Pisani C."/>
            <person name="Plott C."/>
            <person name="Rajasekar S."/>
            <person name="Rhein H.S."/>
            <person name="Rohla C."/>
            <person name="Song M."/>
            <person name="Hilaire R.S."/>
            <person name="Shu S."/>
            <person name="Wells L."/>
            <person name="Wang X."/>
            <person name="Webber J."/>
            <person name="Heerema R.J."/>
            <person name="Klein P."/>
            <person name="Conner P."/>
            <person name="Grauke L."/>
            <person name="Grimwood J."/>
            <person name="Schmutz J."/>
            <person name="Randall J.J."/>
        </authorList>
    </citation>
    <scope>NUCLEOTIDE SEQUENCE</scope>
    <source>
        <tissue evidence="2">Leaf</tissue>
    </source>
</reference>
<dbReference type="PANTHER" id="PTHR37180">
    <property type="entry name" value="PRECURSOR OF CEP14"/>
    <property type="match status" value="1"/>
</dbReference>
<keyword evidence="1" id="KW-0732">Signal</keyword>
<sequence length="96" mass="10237">MARSSAVLLFFLVVFAALAPCLEGRRLLNVKHIAKRSFPALGGSLILTALRKGPVPSSTPSKKGHDVVVDENLIIARHLINIDRCLQSVPSPGVGN</sequence>
<dbReference type="Proteomes" id="UP000811246">
    <property type="component" value="Chromosome 10"/>
</dbReference>
<protein>
    <submittedName>
        <fullName evidence="2">Uncharacterized protein</fullName>
    </submittedName>
</protein>
<comment type="caution">
    <text evidence="2">The sequence shown here is derived from an EMBL/GenBank/DDBJ whole genome shotgun (WGS) entry which is preliminary data.</text>
</comment>